<reference evidence="2" key="1">
    <citation type="journal article" date="2023" name="Mol. Phylogenet. Evol.">
        <title>Genome-scale phylogeny and comparative genomics of the fungal order Sordariales.</title>
        <authorList>
            <person name="Hensen N."/>
            <person name="Bonometti L."/>
            <person name="Westerberg I."/>
            <person name="Brannstrom I.O."/>
            <person name="Guillou S."/>
            <person name="Cros-Aarteil S."/>
            <person name="Calhoun S."/>
            <person name="Haridas S."/>
            <person name="Kuo A."/>
            <person name="Mondo S."/>
            <person name="Pangilinan J."/>
            <person name="Riley R."/>
            <person name="LaButti K."/>
            <person name="Andreopoulos B."/>
            <person name="Lipzen A."/>
            <person name="Chen C."/>
            <person name="Yan M."/>
            <person name="Daum C."/>
            <person name="Ng V."/>
            <person name="Clum A."/>
            <person name="Steindorff A."/>
            <person name="Ohm R.A."/>
            <person name="Martin F."/>
            <person name="Silar P."/>
            <person name="Natvig D.O."/>
            <person name="Lalanne C."/>
            <person name="Gautier V."/>
            <person name="Ament-Velasquez S.L."/>
            <person name="Kruys A."/>
            <person name="Hutchinson M.I."/>
            <person name="Powell A.J."/>
            <person name="Barry K."/>
            <person name="Miller A.N."/>
            <person name="Grigoriev I.V."/>
            <person name="Debuchy R."/>
            <person name="Gladieux P."/>
            <person name="Hiltunen Thoren M."/>
            <person name="Johannesson H."/>
        </authorList>
    </citation>
    <scope>NUCLEOTIDE SEQUENCE</scope>
    <source>
        <strain evidence="2">CBS 118394</strain>
    </source>
</reference>
<keyword evidence="1" id="KW-1133">Transmembrane helix</keyword>
<evidence type="ECO:0000313" key="3">
    <source>
        <dbReference type="Proteomes" id="UP001283341"/>
    </source>
</evidence>
<feature type="transmembrane region" description="Helical" evidence="1">
    <location>
        <begin position="73"/>
        <end position="96"/>
    </location>
</feature>
<protein>
    <submittedName>
        <fullName evidence="2">Uncharacterized protein</fullName>
    </submittedName>
</protein>
<dbReference type="PROSITE" id="PS51257">
    <property type="entry name" value="PROKAR_LIPOPROTEIN"/>
    <property type="match status" value="1"/>
</dbReference>
<dbReference type="Proteomes" id="UP001283341">
    <property type="component" value="Unassembled WGS sequence"/>
</dbReference>
<gene>
    <name evidence="2" type="ORF">B0H66DRAFT_558473</name>
</gene>
<reference evidence="2" key="2">
    <citation type="submission" date="2023-06" db="EMBL/GenBank/DDBJ databases">
        <authorList>
            <consortium name="Lawrence Berkeley National Laboratory"/>
            <person name="Haridas S."/>
            <person name="Hensen N."/>
            <person name="Bonometti L."/>
            <person name="Westerberg I."/>
            <person name="Brannstrom I.O."/>
            <person name="Guillou S."/>
            <person name="Cros-Aarteil S."/>
            <person name="Calhoun S."/>
            <person name="Kuo A."/>
            <person name="Mondo S."/>
            <person name="Pangilinan J."/>
            <person name="Riley R."/>
            <person name="Labutti K."/>
            <person name="Andreopoulos B."/>
            <person name="Lipzen A."/>
            <person name="Chen C."/>
            <person name="Yanf M."/>
            <person name="Daum C."/>
            <person name="Ng V."/>
            <person name="Clum A."/>
            <person name="Steindorff A."/>
            <person name="Ohm R."/>
            <person name="Martin F."/>
            <person name="Silar P."/>
            <person name="Natvig D."/>
            <person name="Lalanne C."/>
            <person name="Gautier V."/>
            <person name="Ament-Velasquez S.L."/>
            <person name="Kruys A."/>
            <person name="Hutchinson M.I."/>
            <person name="Powell A.J."/>
            <person name="Barry K."/>
            <person name="Miller A.N."/>
            <person name="Grigoriev I.V."/>
            <person name="Debuchy R."/>
            <person name="Gladieux P."/>
            <person name="Thoren M.H."/>
            <person name="Johannesson H."/>
        </authorList>
    </citation>
    <scope>NUCLEOTIDE SEQUENCE</scope>
    <source>
        <strain evidence="2">CBS 118394</strain>
    </source>
</reference>
<evidence type="ECO:0000256" key="1">
    <source>
        <dbReference type="SAM" id="Phobius"/>
    </source>
</evidence>
<name>A0AAE0I5I2_9PEZI</name>
<dbReference type="AlphaFoldDB" id="A0AAE0I5I2"/>
<accession>A0AAE0I5I2</accession>
<organism evidence="2 3">
    <name type="scientific">Apodospora peruviana</name>
    <dbReference type="NCBI Taxonomy" id="516989"/>
    <lineage>
        <taxon>Eukaryota</taxon>
        <taxon>Fungi</taxon>
        <taxon>Dikarya</taxon>
        <taxon>Ascomycota</taxon>
        <taxon>Pezizomycotina</taxon>
        <taxon>Sordariomycetes</taxon>
        <taxon>Sordariomycetidae</taxon>
        <taxon>Sordariales</taxon>
        <taxon>Lasiosphaeriaceae</taxon>
        <taxon>Apodospora</taxon>
    </lineage>
</organism>
<sequence length="111" mass="12267">MTGRSLVSLESINFHFDCSSWLAGSFVYFMLVVSCMDVLIPSPTFVLRTLLSWLVGVVLFCIACITRLPRRSITGFLVCFYFDLVACPSHMVHIVLDLSGITLAFVPARGG</sequence>
<evidence type="ECO:0000313" key="2">
    <source>
        <dbReference type="EMBL" id="KAK3318954.1"/>
    </source>
</evidence>
<keyword evidence="1" id="KW-0812">Transmembrane</keyword>
<dbReference type="EMBL" id="JAUEDM010000004">
    <property type="protein sequence ID" value="KAK3318954.1"/>
    <property type="molecule type" value="Genomic_DNA"/>
</dbReference>
<comment type="caution">
    <text evidence="2">The sequence shown here is derived from an EMBL/GenBank/DDBJ whole genome shotgun (WGS) entry which is preliminary data.</text>
</comment>
<keyword evidence="3" id="KW-1185">Reference proteome</keyword>
<keyword evidence="1" id="KW-0472">Membrane</keyword>
<feature type="transmembrane region" description="Helical" evidence="1">
    <location>
        <begin position="46"/>
        <end position="66"/>
    </location>
</feature>
<feature type="transmembrane region" description="Helical" evidence="1">
    <location>
        <begin position="21"/>
        <end position="40"/>
    </location>
</feature>
<proteinExistence type="predicted"/>